<dbReference type="InterPro" id="IPR036866">
    <property type="entry name" value="RibonucZ/Hydroxyglut_hydro"/>
</dbReference>
<evidence type="ECO:0000256" key="3">
    <source>
        <dbReference type="ARBA" id="ARBA00022801"/>
    </source>
</evidence>
<evidence type="ECO:0000259" key="5">
    <source>
        <dbReference type="SMART" id="SM00849"/>
    </source>
</evidence>
<evidence type="ECO:0000313" key="7">
    <source>
        <dbReference type="Proteomes" id="UP000320160"/>
    </source>
</evidence>
<accession>A0A553W9L1</accession>
<dbReference type="Proteomes" id="UP000320160">
    <property type="component" value="Unassembled WGS sequence"/>
</dbReference>
<keyword evidence="2" id="KW-0479">Metal-binding</keyword>
<sequence length="291" mass="32624">MRVHHLNCGTCCPLGGRLFDGTSNNLSRAHIVCHCLLIETSNGLVLVDTGFGTRDVQNPHRISTMFRLLNGIQFRDEETAIAQVRALGFDPQDVRHIIVTHLDFDHAGGLEDFPNAKVHLTLREKEAADIGAGGLVVGKRRYLPEQWDEVQKWHFYPMGGGERWHGFDAVRGLEGLPPEILLIPLQGHTWGHAGVAIDTGNGWLLHAGDAYFFRDEICRRRRTCPPGMRGYQRMMEVDRSSRLANQAKLRSLSLDELSKVKIFCAHDAVEFSRLTTLMRTDGSTNSPQHLA</sequence>
<evidence type="ECO:0000256" key="4">
    <source>
        <dbReference type="ARBA" id="ARBA00022833"/>
    </source>
</evidence>
<dbReference type="EMBL" id="VKKU01000002">
    <property type="protein sequence ID" value="TSB01366.1"/>
    <property type="molecule type" value="Genomic_DNA"/>
</dbReference>
<dbReference type="SUPFAM" id="SSF56281">
    <property type="entry name" value="Metallo-hydrolase/oxidoreductase"/>
    <property type="match status" value="1"/>
</dbReference>
<evidence type="ECO:0000256" key="1">
    <source>
        <dbReference type="ARBA" id="ARBA00007749"/>
    </source>
</evidence>
<proteinExistence type="inferred from homology"/>
<dbReference type="OrthoDB" id="9773738at2"/>
<protein>
    <submittedName>
        <fullName evidence="6">MBL fold metallo-hydrolase</fullName>
    </submittedName>
</protein>
<dbReference type="PANTHER" id="PTHR42978:SF3">
    <property type="entry name" value="BLR3078 PROTEIN"/>
    <property type="match status" value="1"/>
</dbReference>
<evidence type="ECO:0000256" key="2">
    <source>
        <dbReference type="ARBA" id="ARBA00022723"/>
    </source>
</evidence>
<comment type="similarity">
    <text evidence="1">Belongs to the metallo-beta-lactamase superfamily.</text>
</comment>
<dbReference type="GO" id="GO:0016787">
    <property type="term" value="F:hydrolase activity"/>
    <property type="evidence" value="ECO:0007669"/>
    <property type="project" value="UniProtKB-KW"/>
</dbReference>
<dbReference type="SMART" id="SM00849">
    <property type="entry name" value="Lactamase_B"/>
    <property type="match status" value="1"/>
</dbReference>
<comment type="caution">
    <text evidence="6">The sequence shown here is derived from an EMBL/GenBank/DDBJ whole genome shotgun (WGS) entry which is preliminary data.</text>
</comment>
<dbReference type="CDD" id="cd07742">
    <property type="entry name" value="metallo-hydrolase-like_MBL-fold"/>
    <property type="match status" value="1"/>
</dbReference>
<dbReference type="Pfam" id="PF00753">
    <property type="entry name" value="Lactamase_B"/>
    <property type="match status" value="1"/>
</dbReference>
<keyword evidence="7" id="KW-1185">Reference proteome</keyword>
<gene>
    <name evidence="6" type="ORF">FOM92_09135</name>
</gene>
<name>A0A553W9L1_9SPHN</name>
<keyword evidence="4" id="KW-0862">Zinc</keyword>
<dbReference type="PANTHER" id="PTHR42978">
    <property type="entry name" value="QUORUM-QUENCHING LACTONASE YTNP-RELATED-RELATED"/>
    <property type="match status" value="1"/>
</dbReference>
<dbReference type="AlphaFoldDB" id="A0A553W9L1"/>
<feature type="domain" description="Metallo-beta-lactamase" evidence="5">
    <location>
        <begin position="32"/>
        <end position="266"/>
    </location>
</feature>
<evidence type="ECO:0000313" key="6">
    <source>
        <dbReference type="EMBL" id="TSB01366.1"/>
    </source>
</evidence>
<keyword evidence="3 6" id="KW-0378">Hydrolase</keyword>
<dbReference type="GO" id="GO:0046872">
    <property type="term" value="F:metal ion binding"/>
    <property type="evidence" value="ECO:0007669"/>
    <property type="project" value="UniProtKB-KW"/>
</dbReference>
<dbReference type="Gene3D" id="3.60.15.10">
    <property type="entry name" value="Ribonuclease Z/Hydroxyacylglutathione hydrolase-like"/>
    <property type="match status" value="1"/>
</dbReference>
<reference evidence="6 7" key="1">
    <citation type="submission" date="2019-07" db="EMBL/GenBank/DDBJ databases">
        <authorList>
            <person name="Park M."/>
        </authorList>
    </citation>
    <scope>NUCLEOTIDE SEQUENCE [LARGE SCALE GENOMIC DNA]</scope>
    <source>
        <strain evidence="6 7">KCTC32445</strain>
    </source>
</reference>
<dbReference type="InterPro" id="IPR051013">
    <property type="entry name" value="MBL_superfamily_lactonases"/>
</dbReference>
<dbReference type="InterPro" id="IPR001279">
    <property type="entry name" value="Metallo-B-lactamas"/>
</dbReference>
<organism evidence="6 7">
    <name type="scientific">Sphingorhabdus contaminans</name>
    <dbReference type="NCBI Taxonomy" id="1343899"/>
    <lineage>
        <taxon>Bacteria</taxon>
        <taxon>Pseudomonadati</taxon>
        <taxon>Pseudomonadota</taxon>
        <taxon>Alphaproteobacteria</taxon>
        <taxon>Sphingomonadales</taxon>
        <taxon>Sphingomonadaceae</taxon>
        <taxon>Sphingorhabdus</taxon>
    </lineage>
</organism>